<dbReference type="EMBL" id="LT629757">
    <property type="protein sequence ID" value="SDR82504.1"/>
    <property type="molecule type" value="Genomic_DNA"/>
</dbReference>
<feature type="region of interest" description="Disordered" evidence="1">
    <location>
        <begin position="1"/>
        <end position="20"/>
    </location>
</feature>
<dbReference type="CDD" id="cd00143">
    <property type="entry name" value="PP2Cc"/>
    <property type="match status" value="1"/>
</dbReference>
<sequence length="270" mass="28088">MLSFSGAAASHPGLVREDNEDSGFAGPSLLAVADGVGGAAAGEVASATAVHVLSSAVLAAPRADPVQVLGEAVRLAQERVALGVRQDDRRTGMGTTLTAVLGDGERFALLHLGDSRGYVLRAGSLTRVTRDHSFVQELLDAGRLEESAREHHPWRHVVTRVLAGDPRETGDLTWLPLRAGDRVLLCSDGLTDLVGEPDLEQLLLAHDDDDAAVDDLVAAALAAGGRDNVTCLLATVVEGATWRSGGRLVGAGRDPRLVVDAGAVRLPRSA</sequence>
<feature type="domain" description="PPM-type phosphatase" evidence="2">
    <location>
        <begin position="5"/>
        <end position="236"/>
    </location>
</feature>
<evidence type="ECO:0000256" key="1">
    <source>
        <dbReference type="SAM" id="MobiDB-lite"/>
    </source>
</evidence>
<dbReference type="InterPro" id="IPR036457">
    <property type="entry name" value="PPM-type-like_dom_sf"/>
</dbReference>
<dbReference type="Gene3D" id="3.60.40.10">
    <property type="entry name" value="PPM-type phosphatase domain"/>
    <property type="match status" value="1"/>
</dbReference>
<dbReference type="STRING" id="642780.SAMN04488570_0488"/>
<gene>
    <name evidence="3" type="ORF">SAMN04488570_0488</name>
</gene>
<dbReference type="InterPro" id="IPR001932">
    <property type="entry name" value="PPM-type_phosphatase-like_dom"/>
</dbReference>
<dbReference type="AlphaFoldDB" id="A0A1H1M6N6"/>
<dbReference type="OrthoDB" id="9801841at2"/>
<dbReference type="SUPFAM" id="SSF81606">
    <property type="entry name" value="PP2C-like"/>
    <property type="match status" value="1"/>
</dbReference>
<evidence type="ECO:0000313" key="3">
    <source>
        <dbReference type="EMBL" id="SDR82504.1"/>
    </source>
</evidence>
<dbReference type="Proteomes" id="UP000198859">
    <property type="component" value="Chromosome I"/>
</dbReference>
<organism evidence="3 4">
    <name type="scientific">Nocardioides scoriae</name>
    <dbReference type="NCBI Taxonomy" id="642780"/>
    <lineage>
        <taxon>Bacteria</taxon>
        <taxon>Bacillati</taxon>
        <taxon>Actinomycetota</taxon>
        <taxon>Actinomycetes</taxon>
        <taxon>Propionibacteriales</taxon>
        <taxon>Nocardioidaceae</taxon>
        <taxon>Nocardioides</taxon>
    </lineage>
</organism>
<dbReference type="PROSITE" id="PS51746">
    <property type="entry name" value="PPM_2"/>
    <property type="match status" value="1"/>
</dbReference>
<protein>
    <submittedName>
        <fullName evidence="3">Serine/threonine protein phosphatase PrpC</fullName>
    </submittedName>
</protein>
<reference evidence="4" key="1">
    <citation type="submission" date="2016-10" db="EMBL/GenBank/DDBJ databases">
        <authorList>
            <person name="Varghese N."/>
            <person name="Submissions S."/>
        </authorList>
    </citation>
    <scope>NUCLEOTIDE SEQUENCE [LARGE SCALE GENOMIC DNA]</scope>
    <source>
        <strain evidence="4">DSM 22127</strain>
    </source>
</reference>
<dbReference type="RefSeq" id="WP_157682689.1">
    <property type="nucleotide sequence ID" value="NZ_LT629757.1"/>
</dbReference>
<dbReference type="SMART" id="SM00331">
    <property type="entry name" value="PP2C_SIG"/>
    <property type="match status" value="1"/>
</dbReference>
<evidence type="ECO:0000313" key="4">
    <source>
        <dbReference type="Proteomes" id="UP000198859"/>
    </source>
</evidence>
<dbReference type="SMART" id="SM00332">
    <property type="entry name" value="PP2Cc"/>
    <property type="match status" value="1"/>
</dbReference>
<dbReference type="Pfam" id="PF13672">
    <property type="entry name" value="PP2C_2"/>
    <property type="match status" value="1"/>
</dbReference>
<accession>A0A1H1M6N6</accession>
<evidence type="ECO:0000259" key="2">
    <source>
        <dbReference type="PROSITE" id="PS51746"/>
    </source>
</evidence>
<name>A0A1H1M6N6_9ACTN</name>
<keyword evidence="4" id="KW-1185">Reference proteome</keyword>
<proteinExistence type="predicted"/>